<evidence type="ECO:0000256" key="6">
    <source>
        <dbReference type="SAM" id="MobiDB-lite"/>
    </source>
</evidence>
<dbReference type="Gene3D" id="1.10.510.10">
    <property type="entry name" value="Transferase(Phosphotransferase) domain 1"/>
    <property type="match status" value="1"/>
</dbReference>
<feature type="binding site" evidence="5">
    <location>
        <position position="45"/>
    </location>
    <ligand>
        <name>ATP</name>
        <dbReference type="ChEBI" id="CHEBI:30616"/>
    </ligand>
</feature>
<protein>
    <recommendedName>
        <fullName evidence="1">non-specific serine/threonine protein kinase</fullName>
        <ecNumber evidence="1">2.7.11.1</ecNumber>
    </recommendedName>
</protein>
<keyword evidence="2" id="KW-0418">Kinase</keyword>
<organism evidence="8 9">
    <name type="scientific">Diacronema lutheri</name>
    <name type="common">Unicellular marine alga</name>
    <name type="synonym">Monochrysis lutheri</name>
    <dbReference type="NCBI Taxonomy" id="2081491"/>
    <lineage>
        <taxon>Eukaryota</taxon>
        <taxon>Haptista</taxon>
        <taxon>Haptophyta</taxon>
        <taxon>Pavlovophyceae</taxon>
        <taxon>Pavlovales</taxon>
        <taxon>Pavlovaceae</taxon>
        <taxon>Diacronema</taxon>
    </lineage>
</organism>
<dbReference type="GO" id="GO:0004674">
    <property type="term" value="F:protein serine/threonine kinase activity"/>
    <property type="evidence" value="ECO:0007669"/>
    <property type="project" value="UniProtKB-KW"/>
</dbReference>
<evidence type="ECO:0000256" key="3">
    <source>
        <dbReference type="ARBA" id="ARBA00022741"/>
    </source>
</evidence>
<evidence type="ECO:0000256" key="2">
    <source>
        <dbReference type="ARBA" id="ARBA00022527"/>
    </source>
</evidence>
<dbReference type="AlphaFoldDB" id="A0A8J5X9L9"/>
<comment type="caution">
    <text evidence="8">The sequence shown here is derived from an EMBL/GenBank/DDBJ whole genome shotgun (WGS) entry which is preliminary data.</text>
</comment>
<dbReference type="Proteomes" id="UP000751190">
    <property type="component" value="Unassembled WGS sequence"/>
</dbReference>
<evidence type="ECO:0000259" key="7">
    <source>
        <dbReference type="PROSITE" id="PS50011"/>
    </source>
</evidence>
<dbReference type="InterPro" id="IPR017441">
    <property type="entry name" value="Protein_kinase_ATP_BS"/>
</dbReference>
<dbReference type="EC" id="2.7.11.1" evidence="1"/>
<feature type="compositionally biased region" description="Low complexity" evidence="6">
    <location>
        <begin position="414"/>
        <end position="425"/>
    </location>
</feature>
<dbReference type="OMA" id="CEKLVVM"/>
<evidence type="ECO:0000313" key="9">
    <source>
        <dbReference type="Proteomes" id="UP000751190"/>
    </source>
</evidence>
<reference evidence="8" key="1">
    <citation type="submission" date="2021-05" db="EMBL/GenBank/DDBJ databases">
        <title>The genome of the haptophyte Pavlova lutheri (Diacronema luteri, Pavlovales) - a model for lipid biosynthesis in eukaryotic algae.</title>
        <authorList>
            <person name="Hulatt C.J."/>
            <person name="Posewitz M.C."/>
        </authorList>
    </citation>
    <scope>NUCLEOTIDE SEQUENCE</scope>
    <source>
        <strain evidence="8">NIVA-4/92</strain>
    </source>
</reference>
<keyword evidence="2" id="KW-0723">Serine/threonine-protein kinase</keyword>
<feature type="region of interest" description="Disordered" evidence="6">
    <location>
        <begin position="410"/>
        <end position="478"/>
    </location>
</feature>
<dbReference type="Pfam" id="PF00069">
    <property type="entry name" value="Pkinase"/>
    <property type="match status" value="1"/>
</dbReference>
<evidence type="ECO:0000256" key="1">
    <source>
        <dbReference type="ARBA" id="ARBA00012513"/>
    </source>
</evidence>
<dbReference type="SMART" id="SM00220">
    <property type="entry name" value="S_TKc"/>
    <property type="match status" value="1"/>
</dbReference>
<dbReference type="SUPFAM" id="SSF48371">
    <property type="entry name" value="ARM repeat"/>
    <property type="match status" value="1"/>
</dbReference>
<dbReference type="InterPro" id="IPR001245">
    <property type="entry name" value="Ser-Thr/Tyr_kinase_cat_dom"/>
</dbReference>
<dbReference type="EMBL" id="JAGTXO010000044">
    <property type="protein sequence ID" value="KAG8459132.1"/>
    <property type="molecule type" value="Genomic_DNA"/>
</dbReference>
<dbReference type="PANTHER" id="PTHR48012:SF26">
    <property type="entry name" value="SERINE_THREONINE-PROTEIN KINASE DDB_G0283821-RELATED"/>
    <property type="match status" value="1"/>
</dbReference>
<feature type="region of interest" description="Disordered" evidence="6">
    <location>
        <begin position="491"/>
        <end position="511"/>
    </location>
</feature>
<dbReference type="InterPro" id="IPR008271">
    <property type="entry name" value="Ser/Thr_kinase_AS"/>
</dbReference>
<dbReference type="InterPro" id="IPR011989">
    <property type="entry name" value="ARM-like"/>
</dbReference>
<keyword evidence="3 5" id="KW-0547">Nucleotide-binding</keyword>
<keyword evidence="9" id="KW-1185">Reference proteome</keyword>
<evidence type="ECO:0000256" key="5">
    <source>
        <dbReference type="PROSITE-ProRule" id="PRU10141"/>
    </source>
</evidence>
<dbReference type="GO" id="GO:0005524">
    <property type="term" value="F:ATP binding"/>
    <property type="evidence" value="ECO:0007669"/>
    <property type="project" value="UniProtKB-UniRule"/>
</dbReference>
<dbReference type="Gene3D" id="1.25.10.10">
    <property type="entry name" value="Leucine-rich Repeat Variant"/>
    <property type="match status" value="3"/>
</dbReference>
<dbReference type="InterPro" id="IPR050629">
    <property type="entry name" value="STE20/SPS1-PAK"/>
</dbReference>
<dbReference type="PROSITE" id="PS50011">
    <property type="entry name" value="PROTEIN_KINASE_DOM"/>
    <property type="match status" value="1"/>
</dbReference>
<dbReference type="InterPro" id="IPR016024">
    <property type="entry name" value="ARM-type_fold"/>
</dbReference>
<dbReference type="PANTHER" id="PTHR48012">
    <property type="entry name" value="STERILE20-LIKE KINASE, ISOFORM B-RELATED"/>
    <property type="match status" value="1"/>
</dbReference>
<proteinExistence type="predicted"/>
<dbReference type="InterPro" id="IPR000719">
    <property type="entry name" value="Prot_kinase_dom"/>
</dbReference>
<dbReference type="PROSITE" id="PS00108">
    <property type="entry name" value="PROTEIN_KINASE_ST"/>
    <property type="match status" value="1"/>
</dbReference>
<sequence length="1206" mass="129181">MMGRMGRRQDKTVGRYALGDELGRGSSARVFKALNSETGEFAAVKQIPSSGMSKEQMTSLASEVELMKLLKHANIVNYLESITTKDHLYIVLEYVENGSLASILKRFGAFSEQLVSIYIAQVLDGLAYLHEQGVIHRDIKGANILVTKEGMVKLADFGVATRVADDSDRSNSVVGTPYWMAPESIQMSGFTTKSDIWSLGCTLIELLNGEPPYFDLPPMSALFRIVQDEHPPLPADMSAGMRDFCLRCFTKSPEQRPTAVEMTSHAWITTTKARMANYHAANNKAQDAQHAHSAGEVGERPDAIVSDAVRMLHEGQAEEARERFERAKDATIQQCALSPTSIAVAMSAAHVTVRGERAPMDFELLERAGSSPACGAGGCGARAADVAGAATGAGGASVPLSAVVAPAGGGWSRPGGAHSAHAPPAIDTSSASSPRAARHDSAARLSAGGADALQRRRSSDGATAGAGAHVDPTTLADMSPSDRAAAMIAVSPSPHSPNRRPERAGAGSIGAVGLGLGDSRVDEVARRLEPYMERPADDSYAALLAHQPPYSDTDGAGLGGGGLRRPVTERASALGAAERADAARAHFSLSARLAARLGRTWHDEWDGGLTDYFASVPPPNERENHLAAHEREVEVRRADMRALIASLSADPLRRDMAPAVRQCIARIDRRPQLAADFALEHGLVPVVELLQQATTLPPLQQSALVEALLTLCNQLASSGARFVCENLCLLGAVPAVALFAGSDGLSAAVHVQIALFLNTMCRAGPATLAMLVSSDALPVLVSLLEPEIPQRRHQSVLAVDSIWCLFQMRSWKAPRSDFCRKLGAHGVLKRLARVLHMSRRPSAGGGGGGAGAGGGGGGGGGGVAWSDRLSGDARVTDGGLFDTVAQAADVLLLFSHADETAARGMLDSEVLQDVLLVLQEGQRFHPQTVLTVLQCVKNLSMGPSKHVLALQRAGAVVTLVFFLDSVGDDDACALEMRGQVLLSLYHLCKLNRLRQEQAVVCPPSKGIVPHLQDAVLRSTQLKHVALPMLCDIARASKRSRTELWKHSGAGFYLELLAQETWRDDALEALAAWLADEPRKVEAILQKPESIRLLIEVLDTRTPATFENLLESLKKILNASARVNQALGESRFVPKLVERLSHPTPVIRVNLLRMLTSLYEHHRNPKKMVMEHNLMRVVERLASADKAVLVKEIAGQLQKAFKANDFL</sequence>
<dbReference type="CDD" id="cd06627">
    <property type="entry name" value="STKc_Cdc7_like"/>
    <property type="match status" value="1"/>
</dbReference>
<name>A0A8J5X9L9_DIALT</name>
<feature type="domain" description="Protein kinase" evidence="7">
    <location>
        <begin position="16"/>
        <end position="268"/>
    </location>
</feature>
<dbReference type="PROSITE" id="PS00107">
    <property type="entry name" value="PROTEIN_KINASE_ATP"/>
    <property type="match status" value="1"/>
</dbReference>
<keyword evidence="4 5" id="KW-0067">ATP-binding</keyword>
<dbReference type="InterPro" id="IPR011009">
    <property type="entry name" value="Kinase-like_dom_sf"/>
</dbReference>
<keyword evidence="2" id="KW-0808">Transferase</keyword>
<dbReference type="GO" id="GO:0005737">
    <property type="term" value="C:cytoplasm"/>
    <property type="evidence" value="ECO:0007669"/>
    <property type="project" value="TreeGrafter"/>
</dbReference>
<evidence type="ECO:0000313" key="8">
    <source>
        <dbReference type="EMBL" id="KAG8459132.1"/>
    </source>
</evidence>
<dbReference type="PRINTS" id="PR00109">
    <property type="entry name" value="TYRKINASE"/>
</dbReference>
<dbReference type="OrthoDB" id="8693905at2759"/>
<dbReference type="SUPFAM" id="SSF56112">
    <property type="entry name" value="Protein kinase-like (PK-like)"/>
    <property type="match status" value="1"/>
</dbReference>
<gene>
    <name evidence="8" type="ORF">KFE25_002539</name>
</gene>
<accession>A0A8J5X9L9</accession>
<evidence type="ECO:0000256" key="4">
    <source>
        <dbReference type="ARBA" id="ARBA00022840"/>
    </source>
</evidence>